<dbReference type="Gene3D" id="3.40.50.720">
    <property type="entry name" value="NAD(P)-binding Rossmann-like Domain"/>
    <property type="match status" value="1"/>
</dbReference>
<keyword evidence="2" id="KW-0560">Oxidoreductase</keyword>
<dbReference type="PRINTS" id="PR00081">
    <property type="entry name" value="GDHRDH"/>
</dbReference>
<reference evidence="5 6" key="1">
    <citation type="submission" date="2012-12" db="EMBL/GenBank/DDBJ databases">
        <title>Whole genome shotgun sequence of Gordonia hirsuta NBRC 16056.</title>
        <authorList>
            <person name="Isaki-Nakamura S."/>
            <person name="Hosoyama A."/>
            <person name="Tsuchikane K."/>
            <person name="Katsumata H."/>
            <person name="Baba S."/>
            <person name="Yamazaki S."/>
            <person name="Fujita N."/>
        </authorList>
    </citation>
    <scope>NUCLEOTIDE SEQUENCE [LARGE SCALE GENOMIC DNA]</scope>
    <source>
        <strain evidence="5 6">NBRC 16056</strain>
    </source>
</reference>
<dbReference type="InterPro" id="IPR020904">
    <property type="entry name" value="Sc_DH/Rdtase_CS"/>
</dbReference>
<proteinExistence type="inferred from homology"/>
<dbReference type="OrthoDB" id="5242868at2"/>
<dbReference type="GO" id="GO:0016020">
    <property type="term" value="C:membrane"/>
    <property type="evidence" value="ECO:0007669"/>
    <property type="project" value="TreeGrafter"/>
</dbReference>
<dbReference type="PRINTS" id="PR00080">
    <property type="entry name" value="SDRFAMILY"/>
</dbReference>
<dbReference type="InterPro" id="IPR057326">
    <property type="entry name" value="KR_dom"/>
</dbReference>
<dbReference type="SUPFAM" id="SSF51735">
    <property type="entry name" value="NAD(P)-binding Rossmann-fold domains"/>
    <property type="match status" value="1"/>
</dbReference>
<dbReference type="STRING" id="1121927.GOHSU_21_00040"/>
<dbReference type="AlphaFoldDB" id="L7LBS6"/>
<dbReference type="Pfam" id="PF00106">
    <property type="entry name" value="adh_short"/>
    <property type="match status" value="1"/>
</dbReference>
<dbReference type="SMART" id="SM00822">
    <property type="entry name" value="PKS_KR"/>
    <property type="match status" value="1"/>
</dbReference>
<dbReference type="PROSITE" id="PS00061">
    <property type="entry name" value="ADH_SHORT"/>
    <property type="match status" value="1"/>
</dbReference>
<dbReference type="InterPro" id="IPR036291">
    <property type="entry name" value="NAD(P)-bd_dom_sf"/>
</dbReference>
<accession>L7LBS6</accession>
<dbReference type="Proteomes" id="UP000053405">
    <property type="component" value="Unassembled WGS sequence"/>
</dbReference>
<keyword evidence="6" id="KW-1185">Reference proteome</keyword>
<gene>
    <name evidence="5" type="ORF">GOHSU_21_00040</name>
</gene>
<evidence type="ECO:0000256" key="2">
    <source>
        <dbReference type="ARBA" id="ARBA00023002"/>
    </source>
</evidence>
<dbReference type="PANTHER" id="PTHR44196">
    <property type="entry name" value="DEHYDROGENASE/REDUCTASE SDR FAMILY MEMBER 7B"/>
    <property type="match status" value="1"/>
</dbReference>
<protein>
    <submittedName>
        <fullName evidence="5">Putative oxidoreductase</fullName>
    </submittedName>
</protein>
<sequence>MNKTSASGAQTVLVTGATSGIGAAVARQFADAGHRVFGTSRNPETVADPIPGVTYVRLDNADLATAQTCADAVGPVDILINNAGESHAGAFEETPLDEIERIFAVNVFGPLALTQAVLPGMRERRRGTVVMVGSMLSSFPIAFRSTYAATKSALKAYAFALRREVAPYGVRMISVEPGTIATGIGERRTVHIAEDSPYADEYEIVATTTAQNERKGISAETMAEQIVAAALADNPKPFYARGNRAAVVFALRRLAPRQLVLDLSAKVHGLPKVRP</sequence>
<dbReference type="RefSeq" id="WP_005939744.1">
    <property type="nucleotide sequence ID" value="NZ_ATVK01000011.1"/>
</dbReference>
<evidence type="ECO:0000256" key="1">
    <source>
        <dbReference type="ARBA" id="ARBA00006484"/>
    </source>
</evidence>
<evidence type="ECO:0000313" key="5">
    <source>
        <dbReference type="EMBL" id="GAC57512.1"/>
    </source>
</evidence>
<name>L7LBS6_9ACTN</name>
<comment type="similarity">
    <text evidence="1 3">Belongs to the short-chain dehydrogenases/reductases (SDR) family.</text>
</comment>
<feature type="domain" description="Ketoreductase" evidence="4">
    <location>
        <begin position="10"/>
        <end position="195"/>
    </location>
</feature>
<evidence type="ECO:0000259" key="4">
    <source>
        <dbReference type="SMART" id="SM00822"/>
    </source>
</evidence>
<dbReference type="eggNOG" id="COG0300">
    <property type="taxonomic scope" value="Bacteria"/>
</dbReference>
<dbReference type="PANTHER" id="PTHR44196:SF1">
    <property type="entry name" value="DEHYDROGENASE_REDUCTASE SDR FAMILY MEMBER 7B"/>
    <property type="match status" value="1"/>
</dbReference>
<evidence type="ECO:0000256" key="3">
    <source>
        <dbReference type="RuleBase" id="RU000363"/>
    </source>
</evidence>
<dbReference type="EMBL" id="BANT01000021">
    <property type="protein sequence ID" value="GAC57512.1"/>
    <property type="molecule type" value="Genomic_DNA"/>
</dbReference>
<comment type="caution">
    <text evidence="5">The sequence shown here is derived from an EMBL/GenBank/DDBJ whole genome shotgun (WGS) entry which is preliminary data.</text>
</comment>
<dbReference type="CDD" id="cd05374">
    <property type="entry name" value="17beta-HSD-like_SDR_c"/>
    <property type="match status" value="1"/>
</dbReference>
<organism evidence="5 6">
    <name type="scientific">Gordonia hirsuta DSM 44140 = NBRC 16056</name>
    <dbReference type="NCBI Taxonomy" id="1121927"/>
    <lineage>
        <taxon>Bacteria</taxon>
        <taxon>Bacillati</taxon>
        <taxon>Actinomycetota</taxon>
        <taxon>Actinomycetes</taxon>
        <taxon>Mycobacteriales</taxon>
        <taxon>Gordoniaceae</taxon>
        <taxon>Gordonia</taxon>
    </lineage>
</organism>
<dbReference type="GO" id="GO:0016491">
    <property type="term" value="F:oxidoreductase activity"/>
    <property type="evidence" value="ECO:0007669"/>
    <property type="project" value="UniProtKB-KW"/>
</dbReference>
<dbReference type="InterPro" id="IPR002347">
    <property type="entry name" value="SDR_fam"/>
</dbReference>
<evidence type="ECO:0000313" key="6">
    <source>
        <dbReference type="Proteomes" id="UP000053405"/>
    </source>
</evidence>